<dbReference type="Gene3D" id="1.10.357.10">
    <property type="entry name" value="Tetracycline Repressor, domain 2"/>
    <property type="match status" value="1"/>
</dbReference>
<feature type="DNA-binding region" description="H-T-H motif" evidence="4">
    <location>
        <begin position="35"/>
        <end position="54"/>
    </location>
</feature>
<evidence type="ECO:0000313" key="6">
    <source>
        <dbReference type="EMBL" id="NGP89116.1"/>
    </source>
</evidence>
<name>A0A6M1T0U1_9BACT</name>
<dbReference type="EMBL" id="JAALLS010000016">
    <property type="protein sequence ID" value="NGP89116.1"/>
    <property type="molecule type" value="Genomic_DNA"/>
</dbReference>
<reference evidence="6 7" key="1">
    <citation type="submission" date="2020-02" db="EMBL/GenBank/DDBJ databases">
        <title>Aliifodinibius halophilus 2W32, complete genome.</title>
        <authorList>
            <person name="Li Y."/>
            <person name="Wu S."/>
        </authorList>
    </citation>
    <scope>NUCLEOTIDE SEQUENCE [LARGE SCALE GENOMIC DNA]</scope>
    <source>
        <strain evidence="6 7">2W32</strain>
    </source>
</reference>
<dbReference type="PANTHER" id="PTHR30328">
    <property type="entry name" value="TRANSCRIPTIONAL REPRESSOR"/>
    <property type="match status" value="1"/>
</dbReference>
<dbReference type="PROSITE" id="PS01081">
    <property type="entry name" value="HTH_TETR_1"/>
    <property type="match status" value="1"/>
</dbReference>
<dbReference type="PANTHER" id="PTHR30328:SF54">
    <property type="entry name" value="HTH-TYPE TRANSCRIPTIONAL REPRESSOR SCO4008"/>
    <property type="match status" value="1"/>
</dbReference>
<feature type="domain" description="HTH tetR-type" evidence="5">
    <location>
        <begin position="12"/>
        <end position="72"/>
    </location>
</feature>
<proteinExistence type="predicted"/>
<organism evidence="6 7">
    <name type="scientific">Fodinibius halophilus</name>
    <dbReference type="NCBI Taxonomy" id="1736908"/>
    <lineage>
        <taxon>Bacteria</taxon>
        <taxon>Pseudomonadati</taxon>
        <taxon>Balneolota</taxon>
        <taxon>Balneolia</taxon>
        <taxon>Balneolales</taxon>
        <taxon>Balneolaceae</taxon>
        <taxon>Fodinibius</taxon>
    </lineage>
</organism>
<keyword evidence="3" id="KW-0804">Transcription</keyword>
<dbReference type="PROSITE" id="PS50977">
    <property type="entry name" value="HTH_TETR_2"/>
    <property type="match status" value="1"/>
</dbReference>
<dbReference type="PRINTS" id="PR00455">
    <property type="entry name" value="HTHTETR"/>
</dbReference>
<dbReference type="Pfam" id="PF00440">
    <property type="entry name" value="TetR_N"/>
    <property type="match status" value="1"/>
</dbReference>
<keyword evidence="7" id="KW-1185">Reference proteome</keyword>
<keyword evidence="1" id="KW-0805">Transcription regulation</keyword>
<dbReference type="AlphaFoldDB" id="A0A6M1T0U1"/>
<dbReference type="RefSeq" id="WP_165269525.1">
    <property type="nucleotide sequence ID" value="NZ_JAALLS010000016.1"/>
</dbReference>
<dbReference type="InterPro" id="IPR001647">
    <property type="entry name" value="HTH_TetR"/>
</dbReference>
<protein>
    <submittedName>
        <fullName evidence="6">TetR/AcrR family transcriptional regulator</fullName>
    </submittedName>
</protein>
<evidence type="ECO:0000313" key="7">
    <source>
        <dbReference type="Proteomes" id="UP000479132"/>
    </source>
</evidence>
<evidence type="ECO:0000256" key="2">
    <source>
        <dbReference type="ARBA" id="ARBA00023125"/>
    </source>
</evidence>
<dbReference type="Gene3D" id="1.10.10.60">
    <property type="entry name" value="Homeodomain-like"/>
    <property type="match status" value="1"/>
</dbReference>
<evidence type="ECO:0000259" key="5">
    <source>
        <dbReference type="PROSITE" id="PS50977"/>
    </source>
</evidence>
<dbReference type="InterPro" id="IPR009057">
    <property type="entry name" value="Homeodomain-like_sf"/>
</dbReference>
<dbReference type="InterPro" id="IPR050109">
    <property type="entry name" value="HTH-type_TetR-like_transc_reg"/>
</dbReference>
<evidence type="ECO:0000256" key="4">
    <source>
        <dbReference type="PROSITE-ProRule" id="PRU00335"/>
    </source>
</evidence>
<dbReference type="GO" id="GO:0003677">
    <property type="term" value="F:DNA binding"/>
    <property type="evidence" value="ECO:0007669"/>
    <property type="project" value="UniProtKB-UniRule"/>
</dbReference>
<evidence type="ECO:0000256" key="1">
    <source>
        <dbReference type="ARBA" id="ARBA00023015"/>
    </source>
</evidence>
<dbReference type="SUPFAM" id="SSF48498">
    <property type="entry name" value="Tetracyclin repressor-like, C-terminal domain"/>
    <property type="match status" value="1"/>
</dbReference>
<dbReference type="InterPro" id="IPR023772">
    <property type="entry name" value="DNA-bd_HTH_TetR-type_CS"/>
</dbReference>
<accession>A0A6M1T0U1</accession>
<evidence type="ECO:0000256" key="3">
    <source>
        <dbReference type="ARBA" id="ARBA00023163"/>
    </source>
</evidence>
<sequence length="235" mass="27046">MGTEERKKREKEQRRNQIIDAAEKIIFSKGLEQSTMDEIAEEAELSKGTLYLYFKNKNELYLAITKRGSTILNNQLAKIFATSHQHTGIELIRMIGQLYLDFVREHPNYFNAFIYYESLNNVEELEESEFAQTCEKHREEALNYMIRALQIGMQDGTIQDNYDPKELALVIWASTKGITTVTHMRSLGHHLEMIDEMEISVESLFESFLNLVGTGVATEEAREKGLTGSHNIETN</sequence>
<comment type="caution">
    <text evidence="6">The sequence shown here is derived from an EMBL/GenBank/DDBJ whole genome shotgun (WGS) entry which is preliminary data.</text>
</comment>
<keyword evidence="2 4" id="KW-0238">DNA-binding</keyword>
<gene>
    <name evidence="6" type="ORF">G3569_12205</name>
</gene>
<dbReference type="Proteomes" id="UP000479132">
    <property type="component" value="Unassembled WGS sequence"/>
</dbReference>
<dbReference type="SUPFAM" id="SSF46689">
    <property type="entry name" value="Homeodomain-like"/>
    <property type="match status" value="1"/>
</dbReference>
<dbReference type="InterPro" id="IPR036271">
    <property type="entry name" value="Tet_transcr_reg_TetR-rel_C_sf"/>
</dbReference>
<dbReference type="FunFam" id="1.10.10.60:FF:000141">
    <property type="entry name" value="TetR family transcriptional regulator"/>
    <property type="match status" value="1"/>
</dbReference>